<dbReference type="GO" id="GO:0003924">
    <property type="term" value="F:GTPase activity"/>
    <property type="evidence" value="ECO:0007669"/>
    <property type="project" value="InterPro"/>
</dbReference>
<keyword evidence="11" id="KW-1185">Reference proteome</keyword>
<dbReference type="GO" id="GO:0001664">
    <property type="term" value="F:G protein-coupled receptor binding"/>
    <property type="evidence" value="ECO:0007669"/>
    <property type="project" value="InterPro"/>
</dbReference>
<evidence type="ECO:0000256" key="8">
    <source>
        <dbReference type="PIRSR" id="PIRSR601019-1"/>
    </source>
</evidence>
<organism evidence="10 11">
    <name type="scientific">Pochonia chlamydosporia 170</name>
    <dbReference type="NCBI Taxonomy" id="1380566"/>
    <lineage>
        <taxon>Eukaryota</taxon>
        <taxon>Fungi</taxon>
        <taxon>Dikarya</taxon>
        <taxon>Ascomycota</taxon>
        <taxon>Pezizomycotina</taxon>
        <taxon>Sordariomycetes</taxon>
        <taxon>Hypocreomycetidae</taxon>
        <taxon>Hypocreales</taxon>
        <taxon>Clavicipitaceae</taxon>
        <taxon>Pochonia</taxon>
    </lineage>
</organism>
<dbReference type="PROSITE" id="PS51882">
    <property type="entry name" value="G_ALPHA"/>
    <property type="match status" value="1"/>
</dbReference>
<dbReference type="PRINTS" id="PR01241">
    <property type="entry name" value="GPROTEINAFNG"/>
</dbReference>
<evidence type="ECO:0000256" key="7">
    <source>
        <dbReference type="ARBA" id="ARBA00023224"/>
    </source>
</evidence>
<dbReference type="SUPFAM" id="SSF52540">
    <property type="entry name" value="P-loop containing nucleoside triphosphate hydrolases"/>
    <property type="match status" value="1"/>
</dbReference>
<evidence type="ECO:0000256" key="6">
    <source>
        <dbReference type="ARBA" id="ARBA00023134"/>
    </source>
</evidence>
<dbReference type="AlphaFoldDB" id="A0A179F0G8"/>
<feature type="binding site" evidence="8">
    <location>
        <begin position="173"/>
        <end position="178"/>
    </location>
    <ligand>
        <name>GTP</name>
        <dbReference type="ChEBI" id="CHEBI:37565"/>
    </ligand>
</feature>
<evidence type="ECO:0000256" key="3">
    <source>
        <dbReference type="ARBA" id="ARBA00022723"/>
    </source>
</evidence>
<evidence type="ECO:0000256" key="5">
    <source>
        <dbReference type="ARBA" id="ARBA00022842"/>
    </source>
</evidence>
<dbReference type="OrthoDB" id="5817230at2759"/>
<dbReference type="RefSeq" id="XP_022283986.1">
    <property type="nucleotide sequence ID" value="XM_022428943.1"/>
</dbReference>
<dbReference type="STRING" id="1380566.A0A179F0G8"/>
<dbReference type="Gene3D" id="3.40.50.300">
    <property type="entry name" value="P-loop containing nucleotide triphosphate hydrolases"/>
    <property type="match status" value="1"/>
</dbReference>
<feature type="binding site" evidence="9">
    <location>
        <position position="311"/>
    </location>
    <ligand>
        <name>Mg(2+)</name>
        <dbReference type="ChEBI" id="CHEBI:18420"/>
    </ligand>
</feature>
<feature type="binding site" evidence="9">
    <location>
        <position position="177"/>
    </location>
    <ligand>
        <name>Mg(2+)</name>
        <dbReference type="ChEBI" id="CHEBI:18420"/>
    </ligand>
</feature>
<dbReference type="Gene3D" id="1.10.400.10">
    <property type="entry name" value="GI Alpha 1, domain 2-like"/>
    <property type="match status" value="1"/>
</dbReference>
<feature type="binding site" evidence="8">
    <location>
        <begin position="330"/>
        <end position="334"/>
    </location>
    <ligand>
        <name>GTP</name>
        <dbReference type="ChEBI" id="CHEBI:37565"/>
    </ligand>
</feature>
<dbReference type="PANTHER" id="PTHR10218:SF242">
    <property type="entry name" value="GUANINE NUCLEOTIDE-BINDING PROTEIN ALPHA-1 SUBUNIT"/>
    <property type="match status" value="1"/>
</dbReference>
<dbReference type="InterPro" id="IPR002975">
    <property type="entry name" value="Fungi_Gprotein_alpha"/>
</dbReference>
<proteinExistence type="inferred from homology"/>
<keyword evidence="7" id="KW-0807">Transducer</keyword>
<keyword evidence="4 8" id="KW-0547">Nucleotide-binding</keyword>
<evidence type="ECO:0000256" key="9">
    <source>
        <dbReference type="PIRSR" id="PIRSR601019-2"/>
    </source>
</evidence>
<evidence type="ECO:0000256" key="4">
    <source>
        <dbReference type="ARBA" id="ARBA00022741"/>
    </source>
</evidence>
<keyword evidence="5 9" id="KW-0460">Magnesium</keyword>
<comment type="caution">
    <text evidence="10">The sequence shown here is derived from an EMBL/GenBank/DDBJ whole genome shotgun (WGS) entry which is preliminary data.</text>
</comment>
<feature type="binding site" evidence="8">
    <location>
        <position position="457"/>
    </location>
    <ligand>
        <name>GTP</name>
        <dbReference type="ChEBI" id="CHEBI:37565"/>
    </ligand>
</feature>
<dbReference type="GO" id="GO:0007186">
    <property type="term" value="P:G protein-coupled receptor signaling pathway"/>
    <property type="evidence" value="ECO:0007669"/>
    <property type="project" value="InterPro"/>
</dbReference>
<name>A0A179F0G8_METCM</name>
<comment type="similarity">
    <text evidence="1">Belongs to the G-alpha family. G(q) subfamily.</text>
</comment>
<keyword evidence="3 9" id="KW-0479">Metal-binding</keyword>
<dbReference type="GO" id="GO:0000750">
    <property type="term" value="P:pheromone-dependent signal transduction involved in conjugation with cellular fusion"/>
    <property type="evidence" value="ECO:0007669"/>
    <property type="project" value="TreeGrafter"/>
</dbReference>
<evidence type="ECO:0000313" key="10">
    <source>
        <dbReference type="EMBL" id="OAQ58936.2"/>
    </source>
</evidence>
<dbReference type="PRINTS" id="PR00318">
    <property type="entry name" value="GPROTEINA"/>
</dbReference>
<dbReference type="GO" id="GO:0031683">
    <property type="term" value="F:G-protein beta/gamma-subunit complex binding"/>
    <property type="evidence" value="ECO:0007669"/>
    <property type="project" value="InterPro"/>
</dbReference>
<keyword evidence="6 8" id="KW-0342">GTP-binding</keyword>
<dbReference type="SUPFAM" id="SSF47895">
    <property type="entry name" value="Transducin (alpha subunit), insertion domain"/>
    <property type="match status" value="1"/>
</dbReference>
<dbReference type="GO" id="GO:0005525">
    <property type="term" value="F:GTP binding"/>
    <property type="evidence" value="ECO:0007669"/>
    <property type="project" value="UniProtKB-KW"/>
</dbReference>
<dbReference type="CDD" id="cd00066">
    <property type="entry name" value="G-alpha"/>
    <property type="match status" value="1"/>
</dbReference>
<dbReference type="Proteomes" id="UP000078397">
    <property type="component" value="Unassembled WGS sequence"/>
</dbReference>
<dbReference type="GeneID" id="28856731"/>
<evidence type="ECO:0000313" key="11">
    <source>
        <dbReference type="Proteomes" id="UP000078397"/>
    </source>
</evidence>
<evidence type="ECO:0000256" key="1">
    <source>
        <dbReference type="ARBA" id="ARBA00007976"/>
    </source>
</evidence>
<dbReference type="EMBL" id="LSBJ02000012">
    <property type="protein sequence ID" value="OAQ58936.2"/>
    <property type="molecule type" value="Genomic_DNA"/>
</dbReference>
<dbReference type="InterPro" id="IPR011025">
    <property type="entry name" value="GproteinA_insert"/>
</dbReference>
<evidence type="ECO:0000256" key="2">
    <source>
        <dbReference type="ARBA" id="ARBA00011356"/>
    </source>
</evidence>
<dbReference type="Pfam" id="PF00503">
    <property type="entry name" value="G-alpha"/>
    <property type="match status" value="1"/>
</dbReference>
<protein>
    <submittedName>
        <fullName evidence="10">Guanine nucleotide-binding protein alpha-2 subunit</fullName>
    </submittedName>
</protein>
<accession>A0A179F0G8</accession>
<dbReference type="GO" id="GO:0005737">
    <property type="term" value="C:cytoplasm"/>
    <property type="evidence" value="ECO:0007669"/>
    <property type="project" value="TreeGrafter"/>
</dbReference>
<dbReference type="GO" id="GO:0005834">
    <property type="term" value="C:heterotrimeric G-protein complex"/>
    <property type="evidence" value="ECO:0007669"/>
    <property type="project" value="InterPro"/>
</dbReference>
<dbReference type="PANTHER" id="PTHR10218">
    <property type="entry name" value="GTP-BINDING PROTEIN ALPHA SUBUNIT"/>
    <property type="match status" value="1"/>
</dbReference>
<dbReference type="SMART" id="SM00275">
    <property type="entry name" value="G_alpha"/>
    <property type="match status" value="1"/>
</dbReference>
<dbReference type="FunFam" id="3.40.50.300:FF:000051">
    <property type="entry name" value="Guanine nucleotide-binding protein subunit alpha"/>
    <property type="match status" value="1"/>
</dbReference>
<comment type="subunit">
    <text evidence="2">G proteins are composed of 3 units; alpha, beta and gamma. The alpha chain contains the guanine nucleotide binding site.</text>
</comment>
<dbReference type="GO" id="GO:0046872">
    <property type="term" value="F:metal ion binding"/>
    <property type="evidence" value="ECO:0007669"/>
    <property type="project" value="UniProtKB-KW"/>
</dbReference>
<gene>
    <name evidence="10" type="ORF">VFPPC_14973</name>
</gene>
<dbReference type="InterPro" id="IPR001019">
    <property type="entry name" value="Gprotein_alpha_su"/>
</dbReference>
<feature type="binding site" evidence="8">
    <location>
        <begin position="305"/>
        <end position="311"/>
    </location>
    <ligand>
        <name>GTP</name>
        <dbReference type="ChEBI" id="CHEBI:37565"/>
    </ligand>
</feature>
<sequence length="484" mass="56100">MSVTNLREHHFRTSLDNWRQSHGIAEKAYADLLEIVSRREAAREIFVVNDCSSLVIGEHHTCFTCRLRKQKVTGVRQDHEVSSLTFRSAVALLADVISFREMYAESTPRADQSSKALWTGSHKFKDKSFAMCFGTIDKDSGDALRSRKIECIIRDAEKSAAKEVKILLLGAGESGKSTTLRQMKLIHSGGFSEQERLLWRPVVFRNIVESFRTIYEAMSKLNYQFDHPDNERFMTHILSRHELSRRERFPQDYFESIKRLWYDSGVKAAIAKGNEYALHDNLAYFIGQLDRIWTDGYIPNNLDILYSRLKTTGITEIAFDLGPLTYRMFDVGGQRSERRKWLHCFENVHCLLFLVAINGYDQSLVEDSEGNQMNEALMLWASIINARWFTNSALILFLNKMDLFKEKLPHSPIVKYGFTDYHGPPDDYKSASKYFFDKFRAQSQHPNKEIYGHFTNATDTNMIKRTMESVQDKIIKRGLKQFIL</sequence>
<dbReference type="InterPro" id="IPR027417">
    <property type="entry name" value="P-loop_NTPase"/>
</dbReference>
<reference evidence="10 11" key="1">
    <citation type="journal article" date="2016" name="PLoS Pathog.">
        <title>Biosynthesis of antibiotic leucinostatins in bio-control fungus Purpureocillium lilacinum and their inhibition on phytophthora revealed by genome mining.</title>
        <authorList>
            <person name="Wang G."/>
            <person name="Liu Z."/>
            <person name="Lin R."/>
            <person name="Li E."/>
            <person name="Mao Z."/>
            <person name="Ling J."/>
            <person name="Yang Y."/>
            <person name="Yin W.B."/>
            <person name="Xie B."/>
        </authorList>
    </citation>
    <scope>NUCLEOTIDE SEQUENCE [LARGE SCALE GENOMIC DNA]</scope>
    <source>
        <strain evidence="10">170</strain>
    </source>
</reference>
<feature type="binding site" evidence="8">
    <location>
        <begin position="399"/>
        <end position="402"/>
    </location>
    <ligand>
        <name>GTP</name>
        <dbReference type="ChEBI" id="CHEBI:37565"/>
    </ligand>
</feature>
<dbReference type="KEGG" id="pchm:VFPPC_14973"/>